<evidence type="ECO:0000313" key="1">
    <source>
        <dbReference type="EMBL" id="CAG7579939.1"/>
    </source>
</evidence>
<name>A0A8D9C9J1_9VIRU</name>
<proteinExistence type="predicted"/>
<protein>
    <submittedName>
        <fullName evidence="1">Uncharacterized protein</fullName>
    </submittedName>
</protein>
<gene>
    <name evidence="1" type="ORF">SLAVMIC_00169</name>
</gene>
<sequence length="106" mass="12849">MEVGDRFIYDCKTPFKVENKFGTRVTKRKIEPKCIYELTKKYKFFETDYIYFRKVKNGGKYGSKVQGNYDFFLPEKILGTHTKLKRHFRLLSEYRETRLNKILTNN</sequence>
<accession>A0A8D9C9J1</accession>
<dbReference type="EMBL" id="OU342829">
    <property type="protein sequence ID" value="CAG7579939.1"/>
    <property type="molecule type" value="Genomic_DNA"/>
</dbReference>
<reference evidence="1" key="1">
    <citation type="submission" date="2021-06" db="EMBL/GenBank/DDBJ databases">
        <authorList>
            <person name="Gannon L."/>
            <person name="Redgwell R T."/>
            <person name="Michniewski S."/>
            <person name="Harrison D C."/>
            <person name="Millard A."/>
        </authorList>
    </citation>
    <scope>NUCLEOTIDE SEQUENCE</scope>
</reference>
<organism evidence="1">
    <name type="scientific">uncultured marine phage</name>
    <dbReference type="NCBI Taxonomy" id="707152"/>
    <lineage>
        <taxon>Viruses</taxon>
        <taxon>environmental samples</taxon>
    </lineage>
</organism>